<feature type="transmembrane region" description="Helical" evidence="6">
    <location>
        <begin position="435"/>
        <end position="451"/>
    </location>
</feature>
<feature type="transmembrane region" description="Helical" evidence="6">
    <location>
        <begin position="325"/>
        <end position="348"/>
    </location>
</feature>
<dbReference type="PANTHER" id="PTHR30250:SF11">
    <property type="entry name" value="O-ANTIGEN TRANSPORTER-RELATED"/>
    <property type="match status" value="1"/>
</dbReference>
<dbReference type="RefSeq" id="WP_157298837.1">
    <property type="nucleotide sequence ID" value="NZ_BAAAZB010000005.1"/>
</dbReference>
<reference evidence="7 8" key="1">
    <citation type="submission" date="2019-12" db="EMBL/GenBank/DDBJ databases">
        <title>The draft genomic sequence of strain Chitinophaga oryziterrae JCM 16595.</title>
        <authorList>
            <person name="Zhang X."/>
        </authorList>
    </citation>
    <scope>NUCLEOTIDE SEQUENCE [LARGE SCALE GENOMIC DNA]</scope>
    <source>
        <strain evidence="7 8">JCM 16595</strain>
    </source>
</reference>
<keyword evidence="2" id="KW-1003">Cell membrane</keyword>
<evidence type="ECO:0000256" key="1">
    <source>
        <dbReference type="ARBA" id="ARBA00004651"/>
    </source>
</evidence>
<evidence type="ECO:0000256" key="3">
    <source>
        <dbReference type="ARBA" id="ARBA00022692"/>
    </source>
</evidence>
<evidence type="ECO:0000313" key="7">
    <source>
        <dbReference type="EMBL" id="MVT40211.1"/>
    </source>
</evidence>
<feature type="transmembrane region" description="Helical" evidence="6">
    <location>
        <begin position="111"/>
        <end position="130"/>
    </location>
</feature>
<evidence type="ECO:0000256" key="4">
    <source>
        <dbReference type="ARBA" id="ARBA00022989"/>
    </source>
</evidence>
<feature type="transmembrane region" description="Helical" evidence="6">
    <location>
        <begin position="289"/>
        <end position="313"/>
    </location>
</feature>
<dbReference type="EMBL" id="WRXO01000001">
    <property type="protein sequence ID" value="MVT40211.1"/>
    <property type="molecule type" value="Genomic_DNA"/>
</dbReference>
<proteinExistence type="predicted"/>
<comment type="caution">
    <text evidence="7">The sequence shown here is derived from an EMBL/GenBank/DDBJ whole genome shotgun (WGS) entry which is preliminary data.</text>
</comment>
<gene>
    <name evidence="7" type="ORF">GO495_06435</name>
</gene>
<name>A0A6N8J6F4_9BACT</name>
<feature type="transmembrane region" description="Helical" evidence="6">
    <location>
        <begin position="379"/>
        <end position="399"/>
    </location>
</feature>
<feature type="transmembrane region" description="Helical" evidence="6">
    <location>
        <begin position="12"/>
        <end position="35"/>
    </location>
</feature>
<protein>
    <submittedName>
        <fullName evidence="7">Oligosaccharide flippase family protein</fullName>
    </submittedName>
</protein>
<dbReference type="Pfam" id="PF01943">
    <property type="entry name" value="Polysacc_synt"/>
    <property type="match status" value="1"/>
</dbReference>
<dbReference type="InterPro" id="IPR050833">
    <property type="entry name" value="Poly_Biosynth_Transport"/>
</dbReference>
<evidence type="ECO:0000313" key="8">
    <source>
        <dbReference type="Proteomes" id="UP000468388"/>
    </source>
</evidence>
<dbReference type="AlphaFoldDB" id="A0A6N8J6F4"/>
<feature type="transmembrane region" description="Helical" evidence="6">
    <location>
        <begin position="247"/>
        <end position="268"/>
    </location>
</feature>
<dbReference type="OrthoDB" id="3249502at2"/>
<keyword evidence="8" id="KW-1185">Reference proteome</keyword>
<feature type="transmembrane region" description="Helical" evidence="6">
    <location>
        <begin position="355"/>
        <end position="373"/>
    </location>
</feature>
<evidence type="ECO:0000256" key="5">
    <source>
        <dbReference type="ARBA" id="ARBA00023136"/>
    </source>
</evidence>
<evidence type="ECO:0000256" key="6">
    <source>
        <dbReference type="SAM" id="Phobius"/>
    </source>
</evidence>
<comment type="subcellular location">
    <subcellularLocation>
        <location evidence="1">Cell membrane</location>
        <topology evidence="1">Multi-pass membrane protein</topology>
    </subcellularLocation>
</comment>
<keyword evidence="4 6" id="KW-1133">Transmembrane helix</keyword>
<feature type="transmembrane region" description="Helical" evidence="6">
    <location>
        <begin position="411"/>
        <end position="429"/>
    </location>
</feature>
<feature type="transmembrane region" description="Helical" evidence="6">
    <location>
        <begin position="171"/>
        <end position="189"/>
    </location>
</feature>
<feature type="transmembrane region" description="Helical" evidence="6">
    <location>
        <begin position="41"/>
        <end position="62"/>
    </location>
</feature>
<dbReference type="Proteomes" id="UP000468388">
    <property type="component" value="Unassembled WGS sequence"/>
</dbReference>
<feature type="transmembrane region" description="Helical" evidence="6">
    <location>
        <begin position="142"/>
        <end position="165"/>
    </location>
</feature>
<organism evidence="7 8">
    <name type="scientific">Chitinophaga oryziterrae</name>
    <dbReference type="NCBI Taxonomy" id="1031224"/>
    <lineage>
        <taxon>Bacteria</taxon>
        <taxon>Pseudomonadati</taxon>
        <taxon>Bacteroidota</taxon>
        <taxon>Chitinophagia</taxon>
        <taxon>Chitinophagales</taxon>
        <taxon>Chitinophagaceae</taxon>
        <taxon>Chitinophaga</taxon>
    </lineage>
</organism>
<feature type="transmembrane region" description="Helical" evidence="6">
    <location>
        <begin position="210"/>
        <end position="227"/>
    </location>
</feature>
<accession>A0A6N8J6F4</accession>
<dbReference type="GO" id="GO:0005886">
    <property type="term" value="C:plasma membrane"/>
    <property type="evidence" value="ECO:0007669"/>
    <property type="project" value="UniProtKB-SubCell"/>
</dbReference>
<dbReference type="InterPro" id="IPR002797">
    <property type="entry name" value="Polysacc_synth"/>
</dbReference>
<keyword evidence="3 6" id="KW-0812">Transmembrane</keyword>
<feature type="transmembrane region" description="Helical" evidence="6">
    <location>
        <begin position="83"/>
        <end position="105"/>
    </location>
</feature>
<evidence type="ECO:0000256" key="2">
    <source>
        <dbReference type="ARBA" id="ARBA00022475"/>
    </source>
</evidence>
<sequence length="472" mass="53246">MSINQKLIRDTLLYATGPILSKVISILIIPYYSFILAKNDLGYYDLVLTSSQLIMAIITLKISDGLYRWLMESKGDRNKQISAVSNSVAVIIAAALLIGVINYAIPISNSLIYRNLICVFIITSMLLGYLQQFLRGLGLIKMYTYLSILNGILLLFFNVILLALLHLNLQGILLSLIFSNTVCIFYILFRINFFSFIKIEGFNGPALKEMILYSAPLVYNAISWWLMGGFDRYIIAGFLGLEANGIYAIAVKFSSVIILVNSFFIPAWQDLVLKKNDLNSLQTRFNKMLNYYIGLLLSLTIVFSSLSKILVTYLIEARYYDAWKYIPILLVGGSLLALTSFMGSLFVLAKNTYNIFITSLLGSIINILISLLLITRANLYGPCLGIVSGFLAIFLVRYAYFKKRIPLQINIRPILGLMVIFSFITGCLYFGNPPLYYLSILVSLVTFLLFNRKPGIEILYTIRAIFLKSRNG</sequence>
<dbReference type="PANTHER" id="PTHR30250">
    <property type="entry name" value="PST FAMILY PREDICTED COLANIC ACID TRANSPORTER"/>
    <property type="match status" value="1"/>
</dbReference>
<keyword evidence="5 6" id="KW-0472">Membrane</keyword>